<dbReference type="InterPro" id="IPR036322">
    <property type="entry name" value="WD40_repeat_dom_sf"/>
</dbReference>
<dbReference type="AlphaFoldDB" id="A0AAD9DXA2"/>
<feature type="compositionally biased region" description="Basic and acidic residues" evidence="1">
    <location>
        <begin position="318"/>
        <end position="348"/>
    </location>
</feature>
<dbReference type="GO" id="GO:0045504">
    <property type="term" value="F:dynein heavy chain binding"/>
    <property type="evidence" value="ECO:0007669"/>
    <property type="project" value="InterPro"/>
</dbReference>
<dbReference type="Gene3D" id="2.130.10.10">
    <property type="entry name" value="YVTN repeat-like/Quinoprotein amine dehydrogenase"/>
    <property type="match status" value="2"/>
</dbReference>
<keyword evidence="3" id="KW-1185">Reference proteome</keyword>
<gene>
    <name evidence="2" type="ORF">P4O66_008802</name>
</gene>
<dbReference type="InterPro" id="IPR015943">
    <property type="entry name" value="WD40/YVTN_repeat-like_dom_sf"/>
</dbReference>
<protein>
    <recommendedName>
        <fullName evidence="4">WD repeat domain 60</fullName>
    </recommendedName>
</protein>
<proteinExistence type="predicted"/>
<name>A0AAD9DXA2_9TELE</name>
<feature type="compositionally biased region" description="Basic and acidic residues" evidence="1">
    <location>
        <begin position="29"/>
        <end position="169"/>
    </location>
</feature>
<feature type="compositionally biased region" description="Basic and acidic residues" evidence="1">
    <location>
        <begin position="176"/>
        <end position="259"/>
    </location>
</feature>
<dbReference type="GO" id="GO:0042073">
    <property type="term" value="P:intraciliary transport"/>
    <property type="evidence" value="ECO:0007669"/>
    <property type="project" value="InterPro"/>
</dbReference>
<accession>A0AAD9DXA2</accession>
<dbReference type="Proteomes" id="UP001239994">
    <property type="component" value="Unassembled WGS sequence"/>
</dbReference>
<dbReference type="GO" id="GO:0005868">
    <property type="term" value="C:cytoplasmic dynein complex"/>
    <property type="evidence" value="ECO:0007669"/>
    <property type="project" value="InterPro"/>
</dbReference>
<dbReference type="PANTHER" id="PTHR16022:SF0">
    <property type="entry name" value="CYTOPLASMIC DYNEIN 2 INTERMEDIATE CHAIN 1"/>
    <property type="match status" value="1"/>
</dbReference>
<feature type="compositionally biased region" description="Basic and acidic residues" evidence="1">
    <location>
        <begin position="275"/>
        <end position="290"/>
    </location>
</feature>
<feature type="compositionally biased region" description="Acidic residues" evidence="1">
    <location>
        <begin position="361"/>
        <end position="391"/>
    </location>
</feature>
<organism evidence="2 3">
    <name type="scientific">Electrophorus voltai</name>
    <dbReference type="NCBI Taxonomy" id="2609070"/>
    <lineage>
        <taxon>Eukaryota</taxon>
        <taxon>Metazoa</taxon>
        <taxon>Chordata</taxon>
        <taxon>Craniata</taxon>
        <taxon>Vertebrata</taxon>
        <taxon>Euteleostomi</taxon>
        <taxon>Actinopterygii</taxon>
        <taxon>Neopterygii</taxon>
        <taxon>Teleostei</taxon>
        <taxon>Ostariophysi</taxon>
        <taxon>Gymnotiformes</taxon>
        <taxon>Gymnotoidei</taxon>
        <taxon>Gymnotidae</taxon>
        <taxon>Electrophorus</taxon>
    </lineage>
</organism>
<dbReference type="GO" id="GO:0005929">
    <property type="term" value="C:cilium"/>
    <property type="evidence" value="ECO:0007669"/>
    <property type="project" value="GOC"/>
</dbReference>
<feature type="compositionally biased region" description="Basic and acidic residues" evidence="1">
    <location>
        <begin position="1"/>
        <end position="22"/>
    </location>
</feature>
<evidence type="ECO:0000313" key="2">
    <source>
        <dbReference type="EMBL" id="KAK1797431.1"/>
    </source>
</evidence>
<reference evidence="2" key="1">
    <citation type="submission" date="2023-03" db="EMBL/GenBank/DDBJ databases">
        <title>Electrophorus voltai genome.</title>
        <authorList>
            <person name="Bian C."/>
        </authorList>
    </citation>
    <scope>NUCLEOTIDE SEQUENCE</scope>
    <source>
        <strain evidence="2">CB-2022</strain>
        <tissue evidence="2">Muscle</tissue>
    </source>
</reference>
<comment type="caution">
    <text evidence="2">The sequence shown here is derived from an EMBL/GenBank/DDBJ whole genome shotgun (WGS) entry which is preliminary data.</text>
</comment>
<dbReference type="InterPro" id="IPR042505">
    <property type="entry name" value="DYNC2I1"/>
</dbReference>
<sequence>MHALRERETHLYECDLQGQDRKSQRRERSKREEVQRTHRTGESTERTRQDSETDVRRERERQREKESTSERTNLREPEKEREEESRRKEKREKERRKERERVGEHLGWERRTERDDKETKDREEKQIQRYKKRDEKLGRYKERDREKERYRDKDREAERDRWKEKEREKQRKGREKNRERGGRKDYDWEKEREGGEREKERERERRRAERGKEEKAEKERGKEKEGSVEDKHREKEHERERRERHREREYSQEQEEWRERKRREKAGHRQLSGPVDREERERRKREKELWEAEENGGTLHNAREAERHNHHHPGGEGGADRDRTREREKHKEKRYEDSKSSHGNRDQGVESDEVGGMKNEDYEEDFEDYEEDFEEVDEDEGKEEEEDENGESEGWRELSAHRSDEIKAIQRAMEEENELVSATLTRPPTKEAEAAHRERRPARVQTHGRVIDFTAARQREVSQQAARRQQKRSVELLRLIELDFSVTESLLDLPPVSEYDMYIKSFGMSNTKQVYVQCNEDNTDQDTQTEEPDTHEKWTLHPAETNAVSGGPKVSQNAQESVAWMNGDSKRLSMFLHSAAQVIAVLLEENRTGSDSVKGLDSHIDSLSCSDRTLQLNTKLPLIHGRQVTLLHFSNVQVHILLSVHAPRCGPSEDTLDTHTLLCVWNIWEPSAPQKFLICEAEVQSCCFSPGQLSLVFAGTAVGSVLLWDLREHSGSHMCLRVNTEEWTLRYPTFSTDAVLSVAGHLSSVVSVEPVLVTMEAEFRGPLLAAQEESLGLSFQLGSLDENGLLILWVVVELPKADDSGSQTDLGTPHPSVLYPTHYCLRPGGKVKLLHSSSLQTCDGSTSRGVAEVTEVMPHLSLLLRFLPSDSNHYFIGTNMGQVKRGTRHGLRVVPKLYTPAEGMRPAEVTALDFCPNREPFFLVGCSDATVRLHSLVRAEPMCGWSVGSGSVPTHTVCWCQTRLTVFFVLDATSVLHVWDLAEREDGPISSENLHPDRVTGMAVFGDADNRSSSSGFALVRQSGRLEIHFLKQSLALFRTSDMKTLRSLAHNML</sequence>
<dbReference type="GO" id="GO:0045503">
    <property type="term" value="F:dynein light chain binding"/>
    <property type="evidence" value="ECO:0007669"/>
    <property type="project" value="InterPro"/>
</dbReference>
<evidence type="ECO:0008006" key="4">
    <source>
        <dbReference type="Google" id="ProtNLM"/>
    </source>
</evidence>
<dbReference type="EMBL" id="JAROKS010000014">
    <property type="protein sequence ID" value="KAK1797431.1"/>
    <property type="molecule type" value="Genomic_DNA"/>
</dbReference>
<evidence type="ECO:0000256" key="1">
    <source>
        <dbReference type="SAM" id="MobiDB-lite"/>
    </source>
</evidence>
<dbReference type="PANTHER" id="PTHR16022">
    <property type="entry name" value="WD REPEAT DOMAIN 60"/>
    <property type="match status" value="1"/>
</dbReference>
<feature type="region of interest" description="Disordered" evidence="1">
    <location>
        <begin position="1"/>
        <end position="401"/>
    </location>
</feature>
<dbReference type="SUPFAM" id="SSF50978">
    <property type="entry name" value="WD40 repeat-like"/>
    <property type="match status" value="1"/>
</dbReference>
<evidence type="ECO:0000313" key="3">
    <source>
        <dbReference type="Proteomes" id="UP001239994"/>
    </source>
</evidence>